<keyword evidence="5" id="KW-0732">Signal</keyword>
<evidence type="ECO:0000313" key="10">
    <source>
        <dbReference type="Proteomes" id="UP000000305"/>
    </source>
</evidence>
<keyword evidence="10" id="KW-1185">Reference proteome</keyword>
<dbReference type="InterPro" id="IPR002355">
    <property type="entry name" value="Cu_oxidase_Cu_BS"/>
</dbReference>
<dbReference type="InterPro" id="IPR033138">
    <property type="entry name" value="Cu_oxidase_CS"/>
</dbReference>
<evidence type="ECO:0000256" key="4">
    <source>
        <dbReference type="ARBA" id="ARBA00023008"/>
    </source>
</evidence>
<dbReference type="PANTHER" id="PTHR11709:SF394">
    <property type="entry name" value="FI03373P-RELATED"/>
    <property type="match status" value="1"/>
</dbReference>
<protein>
    <submittedName>
        <fullName evidence="9">Uncharacterized protein</fullName>
    </submittedName>
</protein>
<dbReference type="InterPro" id="IPR011706">
    <property type="entry name" value="Cu-oxidase_C"/>
</dbReference>
<dbReference type="PROSITE" id="PS00079">
    <property type="entry name" value="MULTICOPPER_OXIDASE1"/>
    <property type="match status" value="1"/>
</dbReference>
<gene>
    <name evidence="9" type="ORF">DAPPUDRAFT_317026</name>
</gene>
<sequence>MDYFRCIVSILGFKFIIVIVDPANPCQRECVEGDPAMRCSYTFQIEYYYTMSKACYDCPINPADCYRTYCIAADGVQRSVVVINRQMPGPSIQVCQGDTIIVDVINHLMSETCSIHWHGMHQIGTPYMDGVPLITQCPISPASSFRYNFIAQNSGTHFYHSHSGFQRVDGVVGSLIVRQSRQSDPHSSLYDYDLPEHVLLVSDWLGELGVAKFVAHHHDDGDNKPTSMIINGRGRLPKSRSELTSNETIPLSVFNVEQGRRYRFRLISNGFLNCPIQLSIDNHTLLVIASDGNDIQPIEVDSVVIHAGERYDFVVNADQEISSYWIRLHGLMDCRVKEVFQGAILRYGGAPESEPEEDLTFQNTEHFGKVLNPVNLAPGDDQHITVAELKALANDSTDWTREPDQKFFLAYDFYAVNNWHFHDSQYYPILGVGNNFRLYTPQINHISLRMPSSPPLSQFNSLASDVFCNESTVSNCVNEFCECTYTLQIPLGSLVELIVIDEGVKFDATHPFHLHGSSFRVVAMERIGSNVTVDQIRAMDENGLIRKNLVDAPMKDTVAIPDGGYTIIRFLATNPGYWLFHCHLEFHIEIGMGLIFKVGGHEEFPPVPESFPTCGDWIPTASSSISTNSLTTIAAVTTSPTTVPTVSFNFFSEHKYRYEFLHHNCSNRHSCKSHVHLYEFLHHKCCLKSHVHHPIFAAYECHNDYHTVIYNERQNDYHAVSRNER</sequence>
<dbReference type="PANTHER" id="PTHR11709">
    <property type="entry name" value="MULTI-COPPER OXIDASE"/>
    <property type="match status" value="1"/>
</dbReference>
<dbReference type="CDD" id="cd13884">
    <property type="entry name" value="CuRO_2_tcLCC_insect_like"/>
    <property type="match status" value="1"/>
</dbReference>
<reference evidence="9 10" key="1">
    <citation type="journal article" date="2011" name="Science">
        <title>The ecoresponsive genome of Daphnia pulex.</title>
        <authorList>
            <person name="Colbourne J.K."/>
            <person name="Pfrender M.E."/>
            <person name="Gilbert D."/>
            <person name="Thomas W.K."/>
            <person name="Tucker A."/>
            <person name="Oakley T.H."/>
            <person name="Tokishita S."/>
            <person name="Aerts A."/>
            <person name="Arnold G.J."/>
            <person name="Basu M.K."/>
            <person name="Bauer D.J."/>
            <person name="Caceres C.E."/>
            <person name="Carmel L."/>
            <person name="Casola C."/>
            <person name="Choi J.H."/>
            <person name="Detter J.C."/>
            <person name="Dong Q."/>
            <person name="Dusheyko S."/>
            <person name="Eads B.D."/>
            <person name="Frohlich T."/>
            <person name="Geiler-Samerotte K.A."/>
            <person name="Gerlach D."/>
            <person name="Hatcher P."/>
            <person name="Jogdeo S."/>
            <person name="Krijgsveld J."/>
            <person name="Kriventseva E.V."/>
            <person name="Kultz D."/>
            <person name="Laforsch C."/>
            <person name="Lindquist E."/>
            <person name="Lopez J."/>
            <person name="Manak J.R."/>
            <person name="Muller J."/>
            <person name="Pangilinan J."/>
            <person name="Patwardhan R.P."/>
            <person name="Pitluck S."/>
            <person name="Pritham E.J."/>
            <person name="Rechtsteiner A."/>
            <person name="Rho M."/>
            <person name="Rogozin I.B."/>
            <person name="Sakarya O."/>
            <person name="Salamov A."/>
            <person name="Schaack S."/>
            <person name="Shapiro H."/>
            <person name="Shiga Y."/>
            <person name="Skalitzky C."/>
            <person name="Smith Z."/>
            <person name="Souvorov A."/>
            <person name="Sung W."/>
            <person name="Tang Z."/>
            <person name="Tsuchiya D."/>
            <person name="Tu H."/>
            <person name="Vos H."/>
            <person name="Wang M."/>
            <person name="Wolf Y.I."/>
            <person name="Yamagata H."/>
            <person name="Yamada T."/>
            <person name="Ye Y."/>
            <person name="Shaw J.R."/>
            <person name="Andrews J."/>
            <person name="Crease T.J."/>
            <person name="Tang H."/>
            <person name="Lucas S.M."/>
            <person name="Robertson H.M."/>
            <person name="Bork P."/>
            <person name="Koonin E.V."/>
            <person name="Zdobnov E.M."/>
            <person name="Grigoriev I.V."/>
            <person name="Lynch M."/>
            <person name="Boore J.L."/>
        </authorList>
    </citation>
    <scope>NUCLEOTIDE SEQUENCE [LARGE SCALE GENOMIC DNA]</scope>
</reference>
<dbReference type="OMA" id="QAWQGIF"/>
<keyword evidence="4" id="KW-0186">Copper</keyword>
<dbReference type="PhylomeDB" id="E9GEP8"/>
<accession>E9GEP8</accession>
<dbReference type="InParanoid" id="E9GEP8"/>
<feature type="domain" description="Plastocyanin-like" evidence="6">
    <location>
        <begin position="197"/>
        <end position="350"/>
    </location>
</feature>
<dbReference type="OrthoDB" id="2121828at2759"/>
<feature type="domain" description="Plastocyanin-like" evidence="7">
    <location>
        <begin position="469"/>
        <end position="599"/>
    </location>
</feature>
<evidence type="ECO:0000256" key="5">
    <source>
        <dbReference type="SAM" id="SignalP"/>
    </source>
</evidence>
<evidence type="ECO:0000259" key="6">
    <source>
        <dbReference type="Pfam" id="PF00394"/>
    </source>
</evidence>
<evidence type="ECO:0000259" key="7">
    <source>
        <dbReference type="Pfam" id="PF07731"/>
    </source>
</evidence>
<name>E9GEP8_DAPPU</name>
<dbReference type="EMBL" id="GL732541">
    <property type="protein sequence ID" value="EFX81873.1"/>
    <property type="molecule type" value="Genomic_DNA"/>
</dbReference>
<proteinExistence type="inferred from homology"/>
<dbReference type="GO" id="GO:0005886">
    <property type="term" value="C:plasma membrane"/>
    <property type="evidence" value="ECO:0000318"/>
    <property type="project" value="GO_Central"/>
</dbReference>
<dbReference type="eggNOG" id="KOG1263">
    <property type="taxonomic scope" value="Eukaryota"/>
</dbReference>
<evidence type="ECO:0000259" key="8">
    <source>
        <dbReference type="Pfam" id="PF07732"/>
    </source>
</evidence>
<dbReference type="InterPro" id="IPR008972">
    <property type="entry name" value="Cupredoxin"/>
</dbReference>
<dbReference type="Gene3D" id="2.60.40.420">
    <property type="entry name" value="Cupredoxins - blue copper proteins"/>
    <property type="match status" value="3"/>
</dbReference>
<dbReference type="CDD" id="cd13858">
    <property type="entry name" value="CuRO_1_tcLCC2_insect_like"/>
    <property type="match status" value="1"/>
</dbReference>
<dbReference type="InterPro" id="IPR001117">
    <property type="entry name" value="Cu-oxidase_2nd"/>
</dbReference>
<dbReference type="Proteomes" id="UP000000305">
    <property type="component" value="Unassembled WGS sequence"/>
</dbReference>
<comment type="similarity">
    <text evidence="1">Belongs to the multicopper oxidase family.</text>
</comment>
<dbReference type="Pfam" id="PF00394">
    <property type="entry name" value="Cu-oxidase"/>
    <property type="match status" value="1"/>
</dbReference>
<dbReference type="FunFam" id="2.60.40.420:FF:000045">
    <property type="entry name" value="Laccase 2"/>
    <property type="match status" value="1"/>
</dbReference>
<dbReference type="KEGG" id="dpx:DAPPUDRAFT_317026"/>
<evidence type="ECO:0000256" key="2">
    <source>
        <dbReference type="ARBA" id="ARBA00022723"/>
    </source>
</evidence>
<evidence type="ECO:0000256" key="1">
    <source>
        <dbReference type="ARBA" id="ARBA00010609"/>
    </source>
</evidence>
<evidence type="ECO:0000313" key="9">
    <source>
        <dbReference type="EMBL" id="EFX81873.1"/>
    </source>
</evidence>
<dbReference type="FunFam" id="2.60.40.420:FF:000079">
    <property type="entry name" value="Laccase 1"/>
    <property type="match status" value="1"/>
</dbReference>
<organism evidence="9 10">
    <name type="scientific">Daphnia pulex</name>
    <name type="common">Water flea</name>
    <dbReference type="NCBI Taxonomy" id="6669"/>
    <lineage>
        <taxon>Eukaryota</taxon>
        <taxon>Metazoa</taxon>
        <taxon>Ecdysozoa</taxon>
        <taxon>Arthropoda</taxon>
        <taxon>Crustacea</taxon>
        <taxon>Branchiopoda</taxon>
        <taxon>Diplostraca</taxon>
        <taxon>Cladocera</taxon>
        <taxon>Anomopoda</taxon>
        <taxon>Daphniidae</taxon>
        <taxon>Daphnia</taxon>
    </lineage>
</organism>
<feature type="domain" description="Plastocyanin-like" evidence="8">
    <location>
        <begin position="70"/>
        <end position="180"/>
    </location>
</feature>
<dbReference type="Pfam" id="PF07731">
    <property type="entry name" value="Cu-oxidase_2"/>
    <property type="match status" value="1"/>
</dbReference>
<dbReference type="FunCoup" id="E9GEP8">
    <property type="interactions" value="29"/>
</dbReference>
<dbReference type="InterPro" id="IPR011707">
    <property type="entry name" value="Cu-oxidase-like_N"/>
</dbReference>
<dbReference type="GO" id="GO:0005507">
    <property type="term" value="F:copper ion binding"/>
    <property type="evidence" value="ECO:0007669"/>
    <property type="project" value="InterPro"/>
</dbReference>
<dbReference type="STRING" id="6669.E9GEP8"/>
<keyword evidence="3" id="KW-0560">Oxidoreductase</keyword>
<feature type="signal peptide" evidence="5">
    <location>
        <begin position="1"/>
        <end position="22"/>
    </location>
</feature>
<dbReference type="HOGENOM" id="CLU_006504_8_1_1"/>
<dbReference type="CDD" id="cd13905">
    <property type="entry name" value="CuRO_3_tcLLC2_insect_like"/>
    <property type="match status" value="1"/>
</dbReference>
<dbReference type="FunFam" id="2.60.40.420:FF:000031">
    <property type="entry name" value="Laccase-2 isoform A"/>
    <property type="match status" value="1"/>
</dbReference>
<dbReference type="SUPFAM" id="SSF49503">
    <property type="entry name" value="Cupredoxins"/>
    <property type="match status" value="3"/>
</dbReference>
<dbReference type="AlphaFoldDB" id="E9GEP8"/>
<dbReference type="InterPro" id="IPR045087">
    <property type="entry name" value="Cu-oxidase_fam"/>
</dbReference>
<dbReference type="PROSITE" id="PS00080">
    <property type="entry name" value="MULTICOPPER_OXIDASE2"/>
    <property type="match status" value="1"/>
</dbReference>
<dbReference type="GO" id="GO:0016491">
    <property type="term" value="F:oxidoreductase activity"/>
    <property type="evidence" value="ECO:0000318"/>
    <property type="project" value="GO_Central"/>
</dbReference>
<evidence type="ECO:0000256" key="3">
    <source>
        <dbReference type="ARBA" id="ARBA00023002"/>
    </source>
</evidence>
<feature type="chain" id="PRO_5003240926" evidence="5">
    <location>
        <begin position="23"/>
        <end position="725"/>
    </location>
</feature>
<dbReference type="Pfam" id="PF07732">
    <property type="entry name" value="Cu-oxidase_3"/>
    <property type="match status" value="1"/>
</dbReference>
<keyword evidence="2" id="KW-0479">Metal-binding</keyword>